<feature type="region of interest" description="Disordered" evidence="1">
    <location>
        <begin position="21"/>
        <end position="44"/>
    </location>
</feature>
<reference evidence="3 4" key="1">
    <citation type="submission" date="2008-07" db="EMBL/GenBank/DDBJ databases">
        <authorList>
            <person name="Tandeau de Marsac N."/>
            <person name="Ferriera S."/>
            <person name="Johnson J."/>
            <person name="Kravitz S."/>
            <person name="Beeson K."/>
            <person name="Sutton G."/>
            <person name="Rogers Y.-H."/>
            <person name="Friedman R."/>
            <person name="Frazier M."/>
            <person name="Venter J.C."/>
        </authorList>
    </citation>
    <scope>NUCLEOTIDE SEQUENCE [LARGE SCALE GENOMIC DNA]</scope>
    <source>
        <strain evidence="3 4">PCC 7420</strain>
    </source>
</reference>
<name>B4VNX9_9CYAN</name>
<feature type="domain" description="eCIS core" evidence="2">
    <location>
        <begin position="43"/>
        <end position="116"/>
    </location>
</feature>
<evidence type="ECO:0000259" key="2">
    <source>
        <dbReference type="Pfam" id="PF13699"/>
    </source>
</evidence>
<dbReference type="InterPro" id="IPR025295">
    <property type="entry name" value="eCIS_core_dom"/>
</dbReference>
<keyword evidence="4" id="KW-1185">Reference proteome</keyword>
<dbReference type="Proteomes" id="UP000003835">
    <property type="component" value="Unassembled WGS sequence"/>
</dbReference>
<dbReference type="EMBL" id="DS989846">
    <property type="protein sequence ID" value="EDX76493.1"/>
    <property type="molecule type" value="Genomic_DNA"/>
</dbReference>
<evidence type="ECO:0000256" key="1">
    <source>
        <dbReference type="SAM" id="MobiDB-lite"/>
    </source>
</evidence>
<proteinExistence type="predicted"/>
<dbReference type="eggNOG" id="COG2885">
    <property type="taxonomic scope" value="Bacteria"/>
</dbReference>
<evidence type="ECO:0000313" key="3">
    <source>
        <dbReference type="EMBL" id="EDX76493.1"/>
    </source>
</evidence>
<dbReference type="AlphaFoldDB" id="B4VNX9"/>
<protein>
    <recommendedName>
        <fullName evidence="2">eCIS core domain-containing protein</fullName>
    </recommendedName>
</protein>
<accession>B4VNX9</accession>
<dbReference type="Pfam" id="PF13699">
    <property type="entry name" value="eCIS_core"/>
    <property type="match status" value="1"/>
</dbReference>
<dbReference type="HOGENOM" id="CLU_805884_0_0_3"/>
<dbReference type="STRING" id="118168.MC7420_4749"/>
<sequence length="344" mass="38173">MQRQIDPRVQMRQMIQRAHQIDGNQASGDLESRLNASKGGGSPLSENVRGFMEPRFGADFSGVRVHTGGEAVQMNQELGAQAFTHGSDVYFGEGKEPGNNGLTAHELTHVVQQTGAVQLKSPGRQLSSSLSGNFISESMIQCDFWESLGRGWNMYWRLNDEGASLARTLMEWRMTGFGMTYEPVVQWSTFMTDRPEIQRAMAKKFKQLAVGFAATGGSGTFNDSVTGVKLNELESMRLTLHGCHRIEMSGNYEVSDEGGNKIVRFTNVHFIWIDRADLHPGTGTELSSGEVVDDREFTGAGWDYDIRIHFFMPRTSTWRVSGRTARHERGWPPVTGAPAAGFRG</sequence>
<gene>
    <name evidence="3" type="ORF">MC7420_4749</name>
</gene>
<organism evidence="3 4">
    <name type="scientific">Coleofasciculus chthonoplastes PCC 7420</name>
    <dbReference type="NCBI Taxonomy" id="118168"/>
    <lineage>
        <taxon>Bacteria</taxon>
        <taxon>Bacillati</taxon>
        <taxon>Cyanobacteriota</taxon>
        <taxon>Cyanophyceae</taxon>
        <taxon>Coleofasciculales</taxon>
        <taxon>Coleofasciculaceae</taxon>
        <taxon>Coleofasciculus</taxon>
    </lineage>
</organism>
<evidence type="ECO:0000313" key="4">
    <source>
        <dbReference type="Proteomes" id="UP000003835"/>
    </source>
</evidence>